<comment type="similarity">
    <text evidence="3">Belongs to the AlgF family.</text>
</comment>
<dbReference type="AlphaFoldDB" id="A0A1H6CW98"/>
<dbReference type="RefSeq" id="WP_104004606.1">
    <property type="nucleotide sequence ID" value="NZ_FNVQ01000004.1"/>
</dbReference>
<reference evidence="9 10" key="1">
    <citation type="submission" date="2016-10" db="EMBL/GenBank/DDBJ databases">
        <authorList>
            <person name="de Groot N.N."/>
        </authorList>
    </citation>
    <scope>NUCLEOTIDE SEQUENCE [LARGE SCALE GENOMIC DNA]</scope>
    <source>
        <strain evidence="9 10">DSM 22012</strain>
    </source>
</reference>
<comment type="pathway">
    <text evidence="2">Glycan biosynthesis; alginate biosynthesis.</text>
</comment>
<dbReference type="InterPro" id="IPR035422">
    <property type="entry name" value="AlgF"/>
</dbReference>
<dbReference type="Proteomes" id="UP000236745">
    <property type="component" value="Unassembled WGS sequence"/>
</dbReference>
<feature type="chain" id="PRO_5009295256" description="Alginate biosynthesis protein AlgF" evidence="8">
    <location>
        <begin position="26"/>
        <end position="215"/>
    </location>
</feature>
<evidence type="ECO:0000313" key="9">
    <source>
        <dbReference type="EMBL" id="SEG77128.1"/>
    </source>
</evidence>
<evidence type="ECO:0000256" key="4">
    <source>
        <dbReference type="ARBA" id="ARBA00013964"/>
    </source>
</evidence>
<evidence type="ECO:0000313" key="10">
    <source>
        <dbReference type="Proteomes" id="UP000236745"/>
    </source>
</evidence>
<sequence length="215" mass="23207">MVRKLVSISCMALLWVAASMNAAVAQDDQAQLYDAVAPEGSAFVRVLNVTGNSVEVTLTSKINPQRVPAHQFGGYRFLPPGPSNITVAGISLDMELAPDSATTVVYDGQLLLLKDDIVEEPQKAQISFYNFTDTGVALKTLDGKHAVVDTLDPSNNGTRMVNEVKVGFSAYTGENSLASYEAQLLRKGRSYSYAIFGEAGDYRSIMWANSIDATE</sequence>
<gene>
    <name evidence="9" type="ORF">SAMN05444390_104219</name>
</gene>
<evidence type="ECO:0000256" key="7">
    <source>
        <dbReference type="ARBA" id="ARBA00022841"/>
    </source>
</evidence>
<protein>
    <recommendedName>
        <fullName evidence="4">Alginate biosynthesis protein AlgF</fullName>
    </recommendedName>
</protein>
<keyword evidence="10" id="KW-1185">Reference proteome</keyword>
<evidence type="ECO:0000256" key="5">
    <source>
        <dbReference type="ARBA" id="ARBA00022729"/>
    </source>
</evidence>
<dbReference type="GO" id="GO:0042597">
    <property type="term" value="C:periplasmic space"/>
    <property type="evidence" value="ECO:0007669"/>
    <property type="project" value="UniProtKB-SubCell"/>
</dbReference>
<evidence type="ECO:0000256" key="3">
    <source>
        <dbReference type="ARBA" id="ARBA00010033"/>
    </source>
</evidence>
<keyword evidence="6" id="KW-0574">Periplasm</keyword>
<dbReference type="GO" id="GO:0016740">
    <property type="term" value="F:transferase activity"/>
    <property type="evidence" value="ECO:0007669"/>
    <property type="project" value="UniProtKB-KW"/>
</dbReference>
<evidence type="ECO:0000256" key="2">
    <source>
        <dbReference type="ARBA" id="ARBA00005182"/>
    </source>
</evidence>
<keyword evidence="9" id="KW-0808">Transferase</keyword>
<organism evidence="9 10">
    <name type="scientific">Marinobacterium lutimaris</name>
    <dbReference type="NCBI Taxonomy" id="568106"/>
    <lineage>
        <taxon>Bacteria</taxon>
        <taxon>Pseudomonadati</taxon>
        <taxon>Pseudomonadota</taxon>
        <taxon>Gammaproteobacteria</taxon>
        <taxon>Oceanospirillales</taxon>
        <taxon>Oceanospirillaceae</taxon>
        <taxon>Marinobacterium</taxon>
    </lineage>
</organism>
<keyword evidence="5 8" id="KW-0732">Signal</keyword>
<dbReference type="Pfam" id="PF11182">
    <property type="entry name" value="AlgF"/>
    <property type="match status" value="1"/>
</dbReference>
<name>A0A1H6CW98_9GAMM</name>
<proteinExistence type="inferred from homology"/>
<dbReference type="UniPathway" id="UPA00286"/>
<dbReference type="GO" id="GO:0042121">
    <property type="term" value="P:alginic acid biosynthetic process"/>
    <property type="evidence" value="ECO:0007669"/>
    <property type="project" value="UniProtKB-UniPathway"/>
</dbReference>
<dbReference type="OrthoDB" id="6076977at2"/>
<feature type="signal peptide" evidence="8">
    <location>
        <begin position="1"/>
        <end position="25"/>
    </location>
</feature>
<evidence type="ECO:0000256" key="8">
    <source>
        <dbReference type="SAM" id="SignalP"/>
    </source>
</evidence>
<keyword evidence="7" id="KW-0016">Alginate biosynthesis</keyword>
<evidence type="ECO:0000256" key="6">
    <source>
        <dbReference type="ARBA" id="ARBA00022764"/>
    </source>
</evidence>
<dbReference type="EMBL" id="FNVQ01000004">
    <property type="protein sequence ID" value="SEG77128.1"/>
    <property type="molecule type" value="Genomic_DNA"/>
</dbReference>
<accession>A0A1H6CW98</accession>
<comment type="subcellular location">
    <subcellularLocation>
        <location evidence="1">Periplasm</location>
    </subcellularLocation>
</comment>
<evidence type="ECO:0000256" key="1">
    <source>
        <dbReference type="ARBA" id="ARBA00004418"/>
    </source>
</evidence>